<feature type="repeat" description="Solcar" evidence="13">
    <location>
        <begin position="401"/>
        <end position="481"/>
    </location>
</feature>
<evidence type="ECO:0000256" key="2">
    <source>
        <dbReference type="ARBA" id="ARBA00006242"/>
    </source>
</evidence>
<keyword evidence="11 13" id="KW-0472">Membrane</keyword>
<dbReference type="GO" id="GO:1990575">
    <property type="term" value="P:mitochondrial L-ornithine transmembrane transport"/>
    <property type="evidence" value="ECO:0007669"/>
    <property type="project" value="TreeGrafter"/>
</dbReference>
<dbReference type="InterPro" id="IPR023591">
    <property type="entry name" value="Ribosomal_uS2_flav_dom_sf"/>
</dbReference>
<comment type="subcellular location">
    <subcellularLocation>
        <location evidence="1">Mitochondrion membrane</location>
        <topology evidence="1">Multi-pass membrane protein</topology>
    </subcellularLocation>
</comment>
<proteinExistence type="inferred from homology"/>
<evidence type="ECO:0000256" key="5">
    <source>
        <dbReference type="ARBA" id="ARBA00022692"/>
    </source>
</evidence>
<keyword evidence="15" id="KW-1185">Reference proteome</keyword>
<dbReference type="GO" id="GO:0006412">
    <property type="term" value="P:translation"/>
    <property type="evidence" value="ECO:0007669"/>
    <property type="project" value="InterPro"/>
</dbReference>
<evidence type="ECO:0000256" key="7">
    <source>
        <dbReference type="ARBA" id="ARBA00022792"/>
    </source>
</evidence>
<keyword evidence="5 13" id="KW-0812">Transmembrane</keyword>
<comment type="caution">
    <text evidence="14">The sequence shown here is derived from an EMBL/GenBank/DDBJ whole genome shotgun (WGS) entry which is preliminary data.</text>
</comment>
<evidence type="ECO:0000256" key="13">
    <source>
        <dbReference type="PROSITE-ProRule" id="PRU00282"/>
    </source>
</evidence>
<dbReference type="Pfam" id="PF00318">
    <property type="entry name" value="Ribosomal_S2"/>
    <property type="match status" value="1"/>
</dbReference>
<keyword evidence="12" id="KW-0687">Ribonucleoprotein</keyword>
<dbReference type="InterPro" id="IPR005706">
    <property type="entry name" value="Ribosomal_uS2_bac/mit/plastid"/>
</dbReference>
<evidence type="ECO:0000256" key="10">
    <source>
        <dbReference type="ARBA" id="ARBA00023128"/>
    </source>
</evidence>
<dbReference type="InterPro" id="IPR018130">
    <property type="entry name" value="Ribosomal_uS2_CS"/>
</dbReference>
<evidence type="ECO:0000256" key="8">
    <source>
        <dbReference type="ARBA" id="ARBA00022980"/>
    </source>
</evidence>
<comment type="similarity">
    <text evidence="3">Belongs to the mitochondrial carrier (TC 2.A.29) family.</text>
</comment>
<dbReference type="GO" id="GO:0000064">
    <property type="term" value="F:L-ornithine transmembrane transporter activity"/>
    <property type="evidence" value="ECO:0007669"/>
    <property type="project" value="TreeGrafter"/>
</dbReference>
<reference evidence="14" key="1">
    <citation type="submission" date="2020-04" db="EMBL/GenBank/DDBJ databases">
        <title>Genome Assembly and Annotation of Botryosphaeria dothidea sdau 11-99, a Latent Pathogen of Apple Fruit Ring Rot in China.</title>
        <authorList>
            <person name="Yu C."/>
            <person name="Diao Y."/>
            <person name="Lu Q."/>
            <person name="Zhao J."/>
            <person name="Cui S."/>
            <person name="Peng C."/>
            <person name="He B."/>
            <person name="Liu H."/>
        </authorList>
    </citation>
    <scope>NUCLEOTIDE SEQUENCE [LARGE SCALE GENOMIC DNA]</scope>
    <source>
        <strain evidence="14">Sdau11-99</strain>
    </source>
</reference>
<dbReference type="PRINTS" id="PR00395">
    <property type="entry name" value="RIBOSOMALS2"/>
</dbReference>
<gene>
    <name evidence="14" type="ORF">GTA08_BOTSDO06546</name>
</gene>
<evidence type="ECO:0000256" key="6">
    <source>
        <dbReference type="ARBA" id="ARBA00022737"/>
    </source>
</evidence>
<dbReference type="Pfam" id="PF00153">
    <property type="entry name" value="Mito_carr"/>
    <property type="match status" value="3"/>
</dbReference>
<dbReference type="SUPFAM" id="SSF52313">
    <property type="entry name" value="Ribosomal protein S2"/>
    <property type="match status" value="1"/>
</dbReference>
<dbReference type="GO" id="GO:0015935">
    <property type="term" value="C:small ribosomal subunit"/>
    <property type="evidence" value="ECO:0007669"/>
    <property type="project" value="InterPro"/>
</dbReference>
<dbReference type="InterPro" id="IPR018108">
    <property type="entry name" value="MCP_transmembrane"/>
</dbReference>
<evidence type="ECO:0000313" key="15">
    <source>
        <dbReference type="Proteomes" id="UP000572817"/>
    </source>
</evidence>
<dbReference type="PANTHER" id="PTHR45624:SF12">
    <property type="entry name" value="MITOCHONDRIAL ORNITHINE TRANSPORTER 1"/>
    <property type="match status" value="1"/>
</dbReference>
<feature type="repeat" description="Solcar" evidence="13">
    <location>
        <begin position="598"/>
        <end position="679"/>
    </location>
</feature>
<evidence type="ECO:0000256" key="12">
    <source>
        <dbReference type="ARBA" id="ARBA00023274"/>
    </source>
</evidence>
<evidence type="ECO:0000256" key="1">
    <source>
        <dbReference type="ARBA" id="ARBA00004225"/>
    </source>
</evidence>
<dbReference type="InterPro" id="IPR023395">
    <property type="entry name" value="MCP_dom_sf"/>
</dbReference>
<dbReference type="PROSITE" id="PS50920">
    <property type="entry name" value="SOLCAR"/>
    <property type="match status" value="3"/>
</dbReference>
<name>A0A8H4N7U1_9PEZI</name>
<accession>A0A8H4N7U1</accession>
<dbReference type="Proteomes" id="UP000572817">
    <property type="component" value="Unassembled WGS sequence"/>
</dbReference>
<dbReference type="PANTHER" id="PTHR45624">
    <property type="entry name" value="MITOCHONDRIAL BASIC AMINO ACIDS TRANSPORTER-RELATED"/>
    <property type="match status" value="1"/>
</dbReference>
<keyword evidence="4" id="KW-0813">Transport</keyword>
<dbReference type="AlphaFoldDB" id="A0A8H4N7U1"/>
<dbReference type="OrthoDB" id="2320368at2759"/>
<dbReference type="GO" id="GO:0003735">
    <property type="term" value="F:structural constituent of ribosome"/>
    <property type="evidence" value="ECO:0007669"/>
    <property type="project" value="InterPro"/>
</dbReference>
<evidence type="ECO:0000256" key="11">
    <source>
        <dbReference type="ARBA" id="ARBA00023136"/>
    </source>
</evidence>
<dbReference type="InterPro" id="IPR050567">
    <property type="entry name" value="Mitochondrial_Carrier"/>
</dbReference>
<evidence type="ECO:0000313" key="14">
    <source>
        <dbReference type="EMBL" id="KAF4305847.1"/>
    </source>
</evidence>
<evidence type="ECO:0000256" key="4">
    <source>
        <dbReference type="ARBA" id="ARBA00022448"/>
    </source>
</evidence>
<dbReference type="CDD" id="cd01425">
    <property type="entry name" value="RPS2"/>
    <property type="match status" value="1"/>
</dbReference>
<dbReference type="FunFam" id="3.40.50.10490:FF:000061">
    <property type="entry name" value="40S ribosomal protein S2, putative"/>
    <property type="match status" value="1"/>
</dbReference>
<keyword evidence="6" id="KW-0677">Repeat</keyword>
<dbReference type="PROSITE" id="PS00962">
    <property type="entry name" value="RIBOSOMAL_S2_1"/>
    <property type="match status" value="1"/>
</dbReference>
<keyword evidence="10" id="KW-0496">Mitochondrion</keyword>
<dbReference type="EMBL" id="WWBZ02000040">
    <property type="protein sequence ID" value="KAF4305847.1"/>
    <property type="molecule type" value="Genomic_DNA"/>
</dbReference>
<dbReference type="Gene3D" id="3.40.50.10490">
    <property type="entry name" value="Glucose-6-phosphate isomerase like protein, domain 1"/>
    <property type="match status" value="1"/>
</dbReference>
<dbReference type="HAMAP" id="MF_00291_B">
    <property type="entry name" value="Ribosomal_uS2_B"/>
    <property type="match status" value="1"/>
</dbReference>
<comment type="similarity">
    <text evidence="2">Belongs to the universal ribosomal protein uS2 family.</text>
</comment>
<evidence type="ECO:0000256" key="3">
    <source>
        <dbReference type="ARBA" id="ARBA00006375"/>
    </source>
</evidence>
<dbReference type="Gene3D" id="1.50.40.10">
    <property type="entry name" value="Mitochondrial carrier domain"/>
    <property type="match status" value="1"/>
</dbReference>
<feature type="repeat" description="Solcar" evidence="13">
    <location>
        <begin position="497"/>
        <end position="586"/>
    </location>
</feature>
<keyword evidence="8" id="KW-0689">Ribosomal protein</keyword>
<evidence type="ECO:0000256" key="9">
    <source>
        <dbReference type="ARBA" id="ARBA00022989"/>
    </source>
</evidence>
<dbReference type="GO" id="GO:0031966">
    <property type="term" value="C:mitochondrial membrane"/>
    <property type="evidence" value="ECO:0007669"/>
    <property type="project" value="UniProtKB-SubCell"/>
</dbReference>
<protein>
    <submittedName>
        <fullName evidence="14">Mitochondrial carrier protein</fullName>
    </submittedName>
</protein>
<dbReference type="SUPFAM" id="SSF103506">
    <property type="entry name" value="Mitochondrial carrier"/>
    <property type="match status" value="1"/>
</dbReference>
<organism evidence="14 15">
    <name type="scientific">Botryosphaeria dothidea</name>
    <dbReference type="NCBI Taxonomy" id="55169"/>
    <lineage>
        <taxon>Eukaryota</taxon>
        <taxon>Fungi</taxon>
        <taxon>Dikarya</taxon>
        <taxon>Ascomycota</taxon>
        <taxon>Pezizomycotina</taxon>
        <taxon>Dothideomycetes</taxon>
        <taxon>Dothideomycetes incertae sedis</taxon>
        <taxon>Botryosphaeriales</taxon>
        <taxon>Botryosphaeriaceae</taxon>
        <taxon>Botryosphaeria</taxon>
    </lineage>
</organism>
<dbReference type="InterPro" id="IPR001865">
    <property type="entry name" value="Ribosomal_uS2"/>
</dbReference>
<dbReference type="NCBIfam" id="TIGR01011">
    <property type="entry name" value="rpsB_bact"/>
    <property type="match status" value="1"/>
</dbReference>
<sequence length="679" mass="74071">MIVRRLAARQGRSALAHVHATTAAAAPARHWRRFFASDVDFLDRSAETSLKETRSIEAALNSSTPQPVPSFNPDAARQAAITDPTVAENWQARKHLERVTNPVGSTPEPHYKPHTLLTNPPRPQDVTLELLLASQAHLGHSTSVWNPANARYIFGIREGIHIISLDVTAAHLRRAAKVVTEVCRRGGLVLFVGTRNDQERSVVKAAQLARGCHLFDRWIPGSITNGQQILGRCGLKVVDEMDREMPEFQDQLLDRPVLRPDLVVCLNPLENYVLLHECGLNHIPTIGIIDTDADSTWVTYPIPANDDSLRCTNVIAGVLGRAGEEGQRLRLEAARNGIVTYKSRVQLERPEAKAPSNKQEAGRLEKPVASGITAVASPLTHPVAMGIEKELEESGGLARTAKDLFAGAAGGIAQVLLGQPFDIIKVRLQTSEQYSGALDCGTKIWKNEGPLAFYKGTLTPLIGIGACVSIQFGAFHYARRAFEARNLARGPTAKPDLSYGQYYTAGAFAGVANSVISGPIEHVRIRLQTQPHGAARLYSGPLDCVRKLSAHEGVLRGLYRGEAVTILREAQAYGVWFLTFEYLMNLDAKRNKIDRKDVSTPKVALYGGLAGEALWLSSYPFDVVKSKMQSDGFGASQRFASMRDCFAKTWAQEGMGGFWKGIGPTLLRAMPVSAGTFAV</sequence>
<keyword evidence="9" id="KW-1133">Transmembrane helix</keyword>
<keyword evidence="7" id="KW-0999">Mitochondrion inner membrane</keyword>